<keyword evidence="1" id="KW-1133">Transmembrane helix</keyword>
<evidence type="ECO:0000313" key="2">
    <source>
        <dbReference type="EMBL" id="MFC5411840.1"/>
    </source>
</evidence>
<protein>
    <submittedName>
        <fullName evidence="2">Uncharacterized protein</fullName>
    </submittedName>
</protein>
<name>A0ABW0IHI5_9BACT</name>
<feature type="transmembrane region" description="Helical" evidence="1">
    <location>
        <begin position="126"/>
        <end position="152"/>
    </location>
</feature>
<gene>
    <name evidence="2" type="ORF">ACFPMF_21130</name>
</gene>
<organism evidence="2 3">
    <name type="scientific">Larkinella bovis</name>
    <dbReference type="NCBI Taxonomy" id="683041"/>
    <lineage>
        <taxon>Bacteria</taxon>
        <taxon>Pseudomonadati</taxon>
        <taxon>Bacteroidota</taxon>
        <taxon>Cytophagia</taxon>
        <taxon>Cytophagales</taxon>
        <taxon>Spirosomataceae</taxon>
        <taxon>Larkinella</taxon>
    </lineage>
</organism>
<keyword evidence="1" id="KW-0472">Membrane</keyword>
<proteinExistence type="predicted"/>
<reference evidence="3" key="1">
    <citation type="journal article" date="2019" name="Int. J. Syst. Evol. Microbiol.">
        <title>The Global Catalogue of Microorganisms (GCM) 10K type strain sequencing project: providing services to taxonomists for standard genome sequencing and annotation.</title>
        <authorList>
            <consortium name="The Broad Institute Genomics Platform"/>
            <consortium name="The Broad Institute Genome Sequencing Center for Infectious Disease"/>
            <person name="Wu L."/>
            <person name="Ma J."/>
        </authorList>
    </citation>
    <scope>NUCLEOTIDE SEQUENCE [LARGE SCALE GENOMIC DNA]</scope>
    <source>
        <strain evidence="3">CCUG 55250</strain>
    </source>
</reference>
<dbReference type="Proteomes" id="UP001596106">
    <property type="component" value="Unassembled WGS sequence"/>
</dbReference>
<evidence type="ECO:0000313" key="3">
    <source>
        <dbReference type="Proteomes" id="UP001596106"/>
    </source>
</evidence>
<accession>A0ABW0IHI5</accession>
<feature type="transmembrane region" description="Helical" evidence="1">
    <location>
        <begin position="23"/>
        <end position="42"/>
    </location>
</feature>
<keyword evidence="1" id="KW-0812">Transmembrane</keyword>
<sequence length="211" mass="23582">MTAPDTVTPELHLPASLGWYREAANWLVGLATASIVFGITNLEKFSYTPFASWLYGLMLLAFLVTTVSGIFFYFFITDYAHNYLRREKYASLYNNASATPEQKQTYEQECTVSKKKADSSAQSYAFYFRIMLPSFSIGVCLAAGLALTTLLIQEKKQTPGFKVVAIPITPLTPQGALMIDETTGKSWVLQADTTSQLRWRMVEEPVSVQTP</sequence>
<evidence type="ECO:0000256" key="1">
    <source>
        <dbReference type="SAM" id="Phobius"/>
    </source>
</evidence>
<comment type="caution">
    <text evidence="2">The sequence shown here is derived from an EMBL/GenBank/DDBJ whole genome shotgun (WGS) entry which is preliminary data.</text>
</comment>
<dbReference type="EMBL" id="JBHSMA010000008">
    <property type="protein sequence ID" value="MFC5411840.1"/>
    <property type="molecule type" value="Genomic_DNA"/>
</dbReference>
<keyword evidence="3" id="KW-1185">Reference proteome</keyword>
<dbReference type="RefSeq" id="WP_379848748.1">
    <property type="nucleotide sequence ID" value="NZ_JBHSMA010000008.1"/>
</dbReference>
<feature type="transmembrane region" description="Helical" evidence="1">
    <location>
        <begin position="54"/>
        <end position="76"/>
    </location>
</feature>